<gene>
    <name evidence="1" type="ORF">CPB83DRAFT_836849</name>
</gene>
<sequence length="355" mass="40982">MLRRSSHLLQHVKKLELELQSYIPKPPAPMASFETPKEEDIPLVQTLFAGLTTIHLKAKSDFCPWYLSTSGLVKTIGQALAVTRTLDTLDVTGLPDFPIRLLMGCRYLRRLRVSRLGDEDDDAEVVETVNYLLETGASADRDIRCTPTFLHLDAESSIHTLQLLKNPRGPVNLGEIRELSTHWGRYRDFEQRGIRGSDWIQLASLRLCVMDWQLFTRYNLDRSICKVHHRPVPALATFKGLKTMIFCAAFRLWGDSLINPLCWIVEVLEGTIQSRNTLNKLLLKLQFQDFTELESVVLSDIDWSPLDTLHKSFSKLEEVILHLRVSTLEQEQRLLKNKGLQKLQLHNFDFRFDYR</sequence>
<proteinExistence type="predicted"/>
<dbReference type="OrthoDB" id="2788229at2759"/>
<dbReference type="Proteomes" id="UP000807306">
    <property type="component" value="Unassembled WGS sequence"/>
</dbReference>
<evidence type="ECO:0000313" key="2">
    <source>
        <dbReference type="Proteomes" id="UP000807306"/>
    </source>
</evidence>
<name>A0A9P6EDG8_9AGAR</name>
<comment type="caution">
    <text evidence="1">The sequence shown here is derived from an EMBL/GenBank/DDBJ whole genome shotgun (WGS) entry which is preliminary data.</text>
</comment>
<keyword evidence="2" id="KW-1185">Reference proteome</keyword>
<organism evidence="1 2">
    <name type="scientific">Crepidotus variabilis</name>
    <dbReference type="NCBI Taxonomy" id="179855"/>
    <lineage>
        <taxon>Eukaryota</taxon>
        <taxon>Fungi</taxon>
        <taxon>Dikarya</taxon>
        <taxon>Basidiomycota</taxon>
        <taxon>Agaricomycotina</taxon>
        <taxon>Agaricomycetes</taxon>
        <taxon>Agaricomycetidae</taxon>
        <taxon>Agaricales</taxon>
        <taxon>Agaricineae</taxon>
        <taxon>Crepidotaceae</taxon>
        <taxon>Crepidotus</taxon>
    </lineage>
</organism>
<reference evidence="1" key="1">
    <citation type="submission" date="2020-11" db="EMBL/GenBank/DDBJ databases">
        <authorList>
            <consortium name="DOE Joint Genome Institute"/>
            <person name="Ahrendt S."/>
            <person name="Riley R."/>
            <person name="Andreopoulos W."/>
            <person name="Labutti K."/>
            <person name="Pangilinan J."/>
            <person name="Ruiz-Duenas F.J."/>
            <person name="Barrasa J.M."/>
            <person name="Sanchez-Garcia M."/>
            <person name="Camarero S."/>
            <person name="Miyauchi S."/>
            <person name="Serrano A."/>
            <person name="Linde D."/>
            <person name="Babiker R."/>
            <person name="Drula E."/>
            <person name="Ayuso-Fernandez I."/>
            <person name="Pacheco R."/>
            <person name="Padilla G."/>
            <person name="Ferreira P."/>
            <person name="Barriuso J."/>
            <person name="Kellner H."/>
            <person name="Castanera R."/>
            <person name="Alfaro M."/>
            <person name="Ramirez L."/>
            <person name="Pisabarro A.G."/>
            <person name="Kuo A."/>
            <person name="Tritt A."/>
            <person name="Lipzen A."/>
            <person name="He G."/>
            <person name="Yan M."/>
            <person name="Ng V."/>
            <person name="Cullen D."/>
            <person name="Martin F."/>
            <person name="Rosso M.-N."/>
            <person name="Henrissat B."/>
            <person name="Hibbett D."/>
            <person name="Martinez A.T."/>
            <person name="Grigoriev I.V."/>
        </authorList>
    </citation>
    <scope>NUCLEOTIDE SEQUENCE</scope>
    <source>
        <strain evidence="1">CBS 506.95</strain>
    </source>
</reference>
<dbReference type="AlphaFoldDB" id="A0A9P6EDG8"/>
<protein>
    <submittedName>
        <fullName evidence="1">Uncharacterized protein</fullName>
    </submittedName>
</protein>
<evidence type="ECO:0000313" key="1">
    <source>
        <dbReference type="EMBL" id="KAF9527091.1"/>
    </source>
</evidence>
<dbReference type="EMBL" id="MU157864">
    <property type="protein sequence ID" value="KAF9527091.1"/>
    <property type="molecule type" value="Genomic_DNA"/>
</dbReference>
<accession>A0A9P6EDG8</accession>